<reference evidence="7" key="2">
    <citation type="submission" date="2020-09" db="EMBL/GenBank/DDBJ databases">
        <authorList>
            <person name="Sun Q."/>
            <person name="Zhou Y."/>
        </authorList>
    </citation>
    <scope>NUCLEOTIDE SEQUENCE</scope>
    <source>
        <strain evidence="7">CGMCC 1.12181</strain>
    </source>
</reference>
<comment type="caution">
    <text evidence="7">The sequence shown here is derived from an EMBL/GenBank/DDBJ whole genome shotgun (WGS) entry which is preliminary data.</text>
</comment>
<sequence length="784" mass="85633">MNIKEILKTMDYGTAPESQTTAQDWLQQSPFGHFINNQWLKGSNHFNSVNPASGETLAQISQADKAMINKAVKAAEQATPKWQALSGHDRAKYLYALARLIQKNSRILSVLETLDNGKPIRESRDIDIPLAARHFYHHAGWAQLLDSELPDHQALGVVGQVIPWNFPFLMLAWKIAPAIATGNTVVLKPAEQTSLTALYFAELCQQANLPEGVVNIVTGDGRVGEAIVNHKDIQKIAFTGSTAVGRKIRQATAGSGKKLSLELGGKSAFIVCEDADLDAAVEGVVDAIWFNQGEVCCAGSRLLIQESVAERFEQKLQERMSKLRIGDPLDKSTDVGAIINKEQHQKITDMVNTGVKQGARILQSPCELPKAGYFYPPTLLADVAPGDLVVQEEIFGPVLVGMTFRTPAEAVALANNSRYGLAATIWSENINLALHLAPQMQAGVVWINCANQFDAAAGFGGVKESGFGREGGFEGLFEYLKPGDDFIAKKASQKSAKASGKRTATDAMDRTTKMYIGGKQVRPDGGYSYPVLDAKGNTLTQAGLGNRKDVRNAVEAAANSGQWSKMTAYQRQQVMYFLAENLNLRIDEFIDRLKDFGHSASAAKKEVELSIERLNYYAAWCDKFDGRVHAVPMRAVAMAMHEPIGVIGIACPAENPLLSFVSLMAPALAMGNRVVMLADEAFPLPALDLYQVLNTSDVPAGTVNILSGRHEDMLKTLAGHLNLDALWYFGDQAGATLVEQESALNLKRTWTHIEPKDWCSKQAQGKTFLRMSVEVKNIWTPYGE</sequence>
<dbReference type="Proteomes" id="UP000605253">
    <property type="component" value="Unassembled WGS sequence"/>
</dbReference>
<dbReference type="PROSITE" id="PS00687">
    <property type="entry name" value="ALDEHYDE_DEHYDR_GLU"/>
    <property type="match status" value="1"/>
</dbReference>
<evidence type="ECO:0000313" key="8">
    <source>
        <dbReference type="Proteomes" id="UP000605253"/>
    </source>
</evidence>
<gene>
    <name evidence="7" type="ORF">GCM10011365_12430</name>
</gene>
<protein>
    <submittedName>
        <fullName evidence="7">Aldehyde dehydrogenase</fullName>
    </submittedName>
</protein>
<keyword evidence="8" id="KW-1185">Reference proteome</keyword>
<name>A0A917FND2_9GAMM</name>
<reference evidence="7" key="1">
    <citation type="journal article" date="2014" name="Int. J. Syst. Evol. Microbiol.">
        <title>Complete genome sequence of Corynebacterium casei LMG S-19264T (=DSM 44701T), isolated from a smear-ripened cheese.</title>
        <authorList>
            <consortium name="US DOE Joint Genome Institute (JGI-PGF)"/>
            <person name="Walter F."/>
            <person name="Albersmeier A."/>
            <person name="Kalinowski J."/>
            <person name="Ruckert C."/>
        </authorList>
    </citation>
    <scope>NUCLEOTIDE SEQUENCE</scope>
    <source>
        <strain evidence="7">CGMCC 1.12181</strain>
    </source>
</reference>
<dbReference type="Gene3D" id="3.40.309.10">
    <property type="entry name" value="Aldehyde Dehydrogenase, Chain A, domain 2"/>
    <property type="match status" value="1"/>
</dbReference>
<feature type="domain" description="Aldehyde dehydrogenase" evidence="6">
    <location>
        <begin position="39"/>
        <end position="481"/>
    </location>
</feature>
<dbReference type="SUPFAM" id="SSF53720">
    <property type="entry name" value="ALDH-like"/>
    <property type="match status" value="2"/>
</dbReference>
<evidence type="ECO:0000256" key="1">
    <source>
        <dbReference type="ARBA" id="ARBA00009986"/>
    </source>
</evidence>
<evidence type="ECO:0000256" key="4">
    <source>
        <dbReference type="PROSITE-ProRule" id="PRU10007"/>
    </source>
</evidence>
<dbReference type="InterPro" id="IPR011408">
    <property type="entry name" value="Aldehyde_DH"/>
</dbReference>
<comment type="similarity">
    <text evidence="1 3 5">Belongs to the aldehyde dehydrogenase family.</text>
</comment>
<dbReference type="GO" id="GO:0004030">
    <property type="term" value="F:aldehyde dehydrogenase [NAD(P)+] activity"/>
    <property type="evidence" value="ECO:0007669"/>
    <property type="project" value="UniProtKB-ARBA"/>
</dbReference>
<dbReference type="InterPro" id="IPR016163">
    <property type="entry name" value="Ald_DH_C"/>
</dbReference>
<feature type="active site" evidence="4">
    <location>
        <position position="262"/>
    </location>
</feature>
<dbReference type="PIRSF" id="PIRSF036490">
    <property type="entry name" value="Aldedh_dupl"/>
    <property type="match status" value="1"/>
</dbReference>
<evidence type="ECO:0000259" key="6">
    <source>
        <dbReference type="Pfam" id="PF00171"/>
    </source>
</evidence>
<dbReference type="Gene3D" id="3.40.605.10">
    <property type="entry name" value="Aldehyde Dehydrogenase, Chain A, domain 1"/>
    <property type="match status" value="2"/>
</dbReference>
<dbReference type="AlphaFoldDB" id="A0A917FND2"/>
<dbReference type="FunFam" id="3.40.605.10:FF:000001">
    <property type="entry name" value="Aldehyde dehydrogenase 1"/>
    <property type="match status" value="1"/>
</dbReference>
<dbReference type="PANTHER" id="PTHR11699">
    <property type="entry name" value="ALDEHYDE DEHYDROGENASE-RELATED"/>
    <property type="match status" value="1"/>
</dbReference>
<feature type="domain" description="Aldehyde dehydrogenase" evidence="6">
    <location>
        <begin position="534"/>
        <end position="750"/>
    </location>
</feature>
<proteinExistence type="inferred from homology"/>
<organism evidence="7 8">
    <name type="scientific">Marinicella pacifica</name>
    <dbReference type="NCBI Taxonomy" id="1171543"/>
    <lineage>
        <taxon>Bacteria</taxon>
        <taxon>Pseudomonadati</taxon>
        <taxon>Pseudomonadota</taxon>
        <taxon>Gammaproteobacteria</taxon>
        <taxon>Lysobacterales</taxon>
        <taxon>Marinicellaceae</taxon>
        <taxon>Marinicella</taxon>
    </lineage>
</organism>
<dbReference type="InterPro" id="IPR016161">
    <property type="entry name" value="Ald_DH/histidinol_DH"/>
</dbReference>
<dbReference type="InterPro" id="IPR016162">
    <property type="entry name" value="Ald_DH_N"/>
</dbReference>
<dbReference type="InterPro" id="IPR029510">
    <property type="entry name" value="Ald_DH_CS_GLU"/>
</dbReference>
<dbReference type="RefSeq" id="WP_188364842.1">
    <property type="nucleotide sequence ID" value="NZ_BAABJF010000015.1"/>
</dbReference>
<dbReference type="FunFam" id="3.40.309.10:FF:000012">
    <property type="entry name" value="Betaine aldehyde dehydrogenase"/>
    <property type="match status" value="1"/>
</dbReference>
<evidence type="ECO:0000256" key="3">
    <source>
        <dbReference type="PIRNR" id="PIRNR036490"/>
    </source>
</evidence>
<dbReference type="EMBL" id="BMEO01000004">
    <property type="protein sequence ID" value="GGF92700.1"/>
    <property type="molecule type" value="Genomic_DNA"/>
</dbReference>
<evidence type="ECO:0000313" key="7">
    <source>
        <dbReference type="EMBL" id="GGF92700.1"/>
    </source>
</evidence>
<evidence type="ECO:0000256" key="2">
    <source>
        <dbReference type="ARBA" id="ARBA00023002"/>
    </source>
</evidence>
<evidence type="ECO:0000256" key="5">
    <source>
        <dbReference type="RuleBase" id="RU003345"/>
    </source>
</evidence>
<dbReference type="InterPro" id="IPR015590">
    <property type="entry name" value="Aldehyde_DH_dom"/>
</dbReference>
<dbReference type="Pfam" id="PF00171">
    <property type="entry name" value="Aldedh"/>
    <property type="match status" value="2"/>
</dbReference>
<keyword evidence="2 5" id="KW-0560">Oxidoreductase</keyword>
<accession>A0A917FND2</accession>
<dbReference type="CDD" id="cd07111">
    <property type="entry name" value="ALDH_F16"/>
    <property type="match status" value="1"/>
</dbReference>